<dbReference type="Proteomes" id="UP000606172">
    <property type="component" value="Unassembled WGS sequence"/>
</dbReference>
<feature type="transmembrane region" description="Helical" evidence="1">
    <location>
        <begin position="7"/>
        <end position="28"/>
    </location>
</feature>
<dbReference type="EMBL" id="BOOW01000060">
    <property type="protein sequence ID" value="GII97476.1"/>
    <property type="molecule type" value="Genomic_DNA"/>
</dbReference>
<evidence type="ECO:0000256" key="1">
    <source>
        <dbReference type="SAM" id="Phobius"/>
    </source>
</evidence>
<proteinExistence type="predicted"/>
<organism evidence="2 3">
    <name type="scientific">Sinosporangium siamense</name>
    <dbReference type="NCBI Taxonomy" id="1367973"/>
    <lineage>
        <taxon>Bacteria</taxon>
        <taxon>Bacillati</taxon>
        <taxon>Actinomycetota</taxon>
        <taxon>Actinomycetes</taxon>
        <taxon>Streptosporangiales</taxon>
        <taxon>Streptosporangiaceae</taxon>
        <taxon>Sinosporangium</taxon>
    </lineage>
</organism>
<dbReference type="RefSeq" id="WP_204033636.1">
    <property type="nucleotide sequence ID" value="NZ_JBHLZQ010000027.1"/>
</dbReference>
<feature type="transmembrane region" description="Helical" evidence="1">
    <location>
        <begin position="34"/>
        <end position="53"/>
    </location>
</feature>
<gene>
    <name evidence="2" type="ORF">Ssi02_77070</name>
</gene>
<protein>
    <submittedName>
        <fullName evidence="2">Uncharacterized protein</fullName>
    </submittedName>
</protein>
<reference evidence="2" key="1">
    <citation type="submission" date="2021-01" db="EMBL/GenBank/DDBJ databases">
        <title>Whole genome shotgun sequence of Sinosporangium siamense NBRC 109515.</title>
        <authorList>
            <person name="Komaki H."/>
            <person name="Tamura T."/>
        </authorList>
    </citation>
    <scope>NUCLEOTIDE SEQUENCE</scope>
    <source>
        <strain evidence="2">NBRC 109515</strain>
    </source>
</reference>
<accession>A0A919RPE3</accession>
<keyword evidence="1" id="KW-0472">Membrane</keyword>
<keyword evidence="3" id="KW-1185">Reference proteome</keyword>
<evidence type="ECO:0000313" key="3">
    <source>
        <dbReference type="Proteomes" id="UP000606172"/>
    </source>
</evidence>
<comment type="caution">
    <text evidence="2">The sequence shown here is derived from an EMBL/GenBank/DDBJ whole genome shotgun (WGS) entry which is preliminary data.</text>
</comment>
<keyword evidence="1" id="KW-1133">Transmembrane helix</keyword>
<keyword evidence="1" id="KW-0812">Transmembrane</keyword>
<sequence>MWQRGLNWAAIALVGGFGFLWLGVVVFAAVDSTAVARLAQGAFGIILMSWALHKTALMLRRPRDTPATGPHHAGTPL</sequence>
<evidence type="ECO:0000313" key="2">
    <source>
        <dbReference type="EMBL" id="GII97476.1"/>
    </source>
</evidence>
<dbReference type="AlphaFoldDB" id="A0A919RPE3"/>
<name>A0A919RPE3_9ACTN</name>